<dbReference type="Proteomes" id="UP000320431">
    <property type="component" value="Unassembled WGS sequence"/>
</dbReference>
<accession>A0A508AJT3</accession>
<dbReference type="InterPro" id="IPR002539">
    <property type="entry name" value="MaoC-like_dom"/>
</dbReference>
<dbReference type="GO" id="GO:0006633">
    <property type="term" value="P:fatty acid biosynthetic process"/>
    <property type="evidence" value="ECO:0007669"/>
    <property type="project" value="TreeGrafter"/>
</dbReference>
<dbReference type="InterPro" id="IPR000182">
    <property type="entry name" value="GNAT_dom"/>
</dbReference>
<dbReference type="Gene3D" id="3.10.129.10">
    <property type="entry name" value="Hotdog Thioesterase"/>
    <property type="match status" value="1"/>
</dbReference>
<comment type="caution">
    <text evidence="1">The sequence shown here is derived from an EMBL/GenBank/DDBJ whole genome shotgun (WGS) entry which is preliminary data.</text>
</comment>
<dbReference type="PANTHER" id="PTHR43437:SF3">
    <property type="entry name" value="HYDROXYACYL-THIOESTER DEHYDRATASE TYPE 2, MITOCHONDRIAL"/>
    <property type="match status" value="1"/>
</dbReference>
<dbReference type="GO" id="GO:0016747">
    <property type="term" value="F:acyltransferase activity, transferring groups other than amino-acyl groups"/>
    <property type="evidence" value="ECO:0007669"/>
    <property type="project" value="InterPro"/>
</dbReference>
<dbReference type="GO" id="GO:0019171">
    <property type="term" value="F:(3R)-hydroxyacyl-[acyl-carrier-protein] dehydratase activity"/>
    <property type="evidence" value="ECO:0007669"/>
    <property type="project" value="TreeGrafter"/>
</dbReference>
<proteinExistence type="predicted"/>
<dbReference type="SUPFAM" id="SSF54637">
    <property type="entry name" value="Thioesterase/thiol ester dehydrase-isomerase"/>
    <property type="match status" value="1"/>
</dbReference>
<dbReference type="Pfam" id="PF00583">
    <property type="entry name" value="Acetyltransf_1"/>
    <property type="match status" value="1"/>
</dbReference>
<evidence type="ECO:0000313" key="1">
    <source>
        <dbReference type="EMBL" id="KAB8179317.1"/>
    </source>
</evidence>
<dbReference type="EMBL" id="VICD02000219">
    <property type="protein sequence ID" value="KAB8179317.1"/>
    <property type="molecule type" value="Genomic_DNA"/>
</dbReference>
<reference evidence="1 2" key="1">
    <citation type="submission" date="2019-10" db="EMBL/GenBank/DDBJ databases">
        <title>Lysobacter alkalisoli sp. nov., isolated from saline-alkaline soil.</title>
        <authorList>
            <person name="Sun J.-Q."/>
        </authorList>
    </citation>
    <scope>NUCLEOTIDE SEQUENCE [LARGE SCALE GENOMIC DNA]</scope>
    <source>
        <strain evidence="1 2">KCTC 42381</strain>
    </source>
</reference>
<sequence>MNVESRTNSHPELLARSQLDSNRFGLIIHRGTLEKVDERALLRELIANQVDVAILRLPAGSAGRLQKLSKYGMPPIHADTLVYYQVALESYEPRPLRNQDIAFSIATPSDMAEVEHLVEATFDGYVSHYHANPYLDRTDILAGYAEWAAGYLTDTEGRITWVARRDGNIVAFASCAFDASTDLCEGVLYGVHPDHAGGGLYGDLIRHTQTEFRKRGFQLMKVSTQVWNLAVQKVWAREGFSLTRAFDTVHINAMLSAGEALVDKSLVFSAEQVAQFAEVSGDCNPVHLDDEAARAAGFASRITHGMLAGAELSRIFGTEVPGPGTLFLRSDFIFMRPIHCGAPHRLRIRYLSEVEQGGHIPAVATIHDDRQNLCLLSYCDLLKRPPT</sequence>
<gene>
    <name evidence="1" type="ORF">FKV24_012865</name>
</gene>
<organism evidence="1 2">
    <name type="scientific">Marilutibacter maris</name>
    <dbReference type="NCBI Taxonomy" id="1605891"/>
    <lineage>
        <taxon>Bacteria</taxon>
        <taxon>Pseudomonadati</taxon>
        <taxon>Pseudomonadota</taxon>
        <taxon>Gammaproteobacteria</taxon>
        <taxon>Lysobacterales</taxon>
        <taxon>Lysobacteraceae</taxon>
        <taxon>Marilutibacter</taxon>
    </lineage>
</organism>
<keyword evidence="1" id="KW-0808">Transferase</keyword>
<dbReference type="InterPro" id="IPR029069">
    <property type="entry name" value="HotDog_dom_sf"/>
</dbReference>
<dbReference type="PANTHER" id="PTHR43437">
    <property type="entry name" value="HYDROXYACYL-THIOESTER DEHYDRATASE TYPE 2, MITOCHONDRIAL-RELATED"/>
    <property type="match status" value="1"/>
</dbReference>
<dbReference type="Gene3D" id="3.40.630.30">
    <property type="match status" value="1"/>
</dbReference>
<dbReference type="AlphaFoldDB" id="A0A508AJT3"/>
<dbReference type="CDD" id="cd04301">
    <property type="entry name" value="NAT_SF"/>
    <property type="match status" value="1"/>
</dbReference>
<dbReference type="PROSITE" id="PS51186">
    <property type="entry name" value="GNAT"/>
    <property type="match status" value="1"/>
</dbReference>
<protein>
    <submittedName>
        <fullName evidence="1">GNAT family N-acetyltransferase</fullName>
    </submittedName>
</protein>
<dbReference type="InterPro" id="IPR050965">
    <property type="entry name" value="UPF0336/Enoyl-CoA_hydratase"/>
</dbReference>
<dbReference type="InterPro" id="IPR016181">
    <property type="entry name" value="Acyl_CoA_acyltransferase"/>
</dbReference>
<evidence type="ECO:0000313" key="2">
    <source>
        <dbReference type="Proteomes" id="UP000320431"/>
    </source>
</evidence>
<dbReference type="Pfam" id="PF01575">
    <property type="entry name" value="MaoC_dehydratas"/>
    <property type="match status" value="1"/>
</dbReference>
<dbReference type="SUPFAM" id="SSF55729">
    <property type="entry name" value="Acyl-CoA N-acyltransferases (Nat)"/>
    <property type="match status" value="1"/>
</dbReference>
<dbReference type="RefSeq" id="WP_141482654.1">
    <property type="nucleotide sequence ID" value="NZ_VICD02000219.1"/>
</dbReference>
<name>A0A508AJT3_9GAMM</name>